<protein>
    <submittedName>
        <fullName evidence="3">DUF6701 domain-containing protein</fullName>
    </submittedName>
</protein>
<organism evidence="3 4">
    <name type="scientific">Roseateles paludis</name>
    <dbReference type="NCBI Taxonomy" id="3145238"/>
    <lineage>
        <taxon>Bacteria</taxon>
        <taxon>Pseudomonadati</taxon>
        <taxon>Pseudomonadota</taxon>
        <taxon>Betaproteobacteria</taxon>
        <taxon>Burkholderiales</taxon>
        <taxon>Sphaerotilaceae</taxon>
        <taxon>Roseateles</taxon>
    </lineage>
</organism>
<dbReference type="Pfam" id="PF20419">
    <property type="entry name" value="DUF6701"/>
    <property type="match status" value="1"/>
</dbReference>
<sequence>MKRWLIWLNWLLCLLAPGWAVAATYTFPTSMPGTCSGSGGTYSCTSLNLSSGDIIVIAGTKPATINIAGNPSLTGVKINTAGAAADLTLVISGDVNWGTGTDIVGNVRVTNNFNLSNGAKITGDAQSTSQSISLGASVLITGKLTAANGINFNGNAQVTSCVRASSGNISLASGAKAGSICCGSMGSCTNSCLINNSGLAAPGLCTATPAIASFGIAGTGAASTCTPQTLTLTAKDSGGATLTGYTGTVNLSTSSGRGDWSAGSGPAPAGTLTAGAANSGLASYTFSASDAGVVKLRLSHSLAQTLTVTVVDASVAASSSTSASINFSNNAFVWSEDLSNKISGSNVAVAGRNHDLQVSLIKKDPSTGSCGVASDFTGSRNLKLWRTDNSGPWTAPSSVSPALSVPASRPGGNNLTLSFSSGVASFNLATTDVGRYALNLDDDSGTYASGTISGSLSDLTVRPLAIAVSGLSLSGTANPAGSAAGSAVFGKAGASFSATLAAYRWSAAADANDDGVVDATATFSQLSSGGLAPGFNGTVSLSPVAGTQTPAGGTLGSLSNGGVSGFTGGSVTVSNLAYSEVGSFTLNTSSVLSNYLGASGVNIDAAVFDAAGNPQTRVGRFVPAGFALSNPAITHRSSQACSPASGFTYLGETFQLGFTLTAQNTAGATTTNYTGAFAKLDLSTANNLHPAGIGGSTPFKTGGRLQLGTGSGSWVNGVATGATLTAQVTKSSTTPDGPFDTAQFGISALDSDGVGMLSLNLDTDSPADSADVTLVGTISLRHGRLRLQNALGAANRALKLPLTAQYWNGSAFVTNTLDSCTRVSSSNLSAGNLRKQLLAADIVMSPASVTVSGSSPSFLTLAAPGAGRVGSVDIALALGSSSTDASCLASSWSSKTTTASSGANLDGLRHTWCGSSSLSDPSARATWGLYRGSDGVVFQRENY</sequence>
<keyword evidence="1" id="KW-0732">Signal</keyword>
<feature type="chain" id="PRO_5046788602" evidence="1">
    <location>
        <begin position="23"/>
        <end position="943"/>
    </location>
</feature>
<keyword evidence="4" id="KW-1185">Reference proteome</keyword>
<evidence type="ECO:0000313" key="4">
    <source>
        <dbReference type="Proteomes" id="UP001495147"/>
    </source>
</evidence>
<feature type="signal peptide" evidence="1">
    <location>
        <begin position="1"/>
        <end position="22"/>
    </location>
</feature>
<evidence type="ECO:0000256" key="1">
    <source>
        <dbReference type="SAM" id="SignalP"/>
    </source>
</evidence>
<feature type="domain" description="DUF6701" evidence="2">
    <location>
        <begin position="320"/>
        <end position="941"/>
    </location>
</feature>
<comment type="caution">
    <text evidence="3">The sequence shown here is derived from an EMBL/GenBank/DDBJ whole genome shotgun (WGS) entry which is preliminary data.</text>
</comment>
<dbReference type="EMBL" id="JBDPZD010000013">
    <property type="protein sequence ID" value="MEO3693794.1"/>
    <property type="molecule type" value="Genomic_DNA"/>
</dbReference>
<evidence type="ECO:0000313" key="3">
    <source>
        <dbReference type="EMBL" id="MEO3693794.1"/>
    </source>
</evidence>
<dbReference type="InterPro" id="IPR046524">
    <property type="entry name" value="DUF6701"/>
</dbReference>
<gene>
    <name evidence="3" type="ORF">ABDJ85_20150</name>
</gene>
<proteinExistence type="predicted"/>
<dbReference type="RefSeq" id="WP_347706606.1">
    <property type="nucleotide sequence ID" value="NZ_JBDPZD010000013.1"/>
</dbReference>
<reference evidence="3 4" key="1">
    <citation type="submission" date="2024-05" db="EMBL/GenBank/DDBJ databases">
        <title>Roseateles sp. DJS-2-20 16S ribosomal RNA gene Genome sequencing and assembly.</title>
        <authorList>
            <person name="Woo H."/>
        </authorList>
    </citation>
    <scope>NUCLEOTIDE SEQUENCE [LARGE SCALE GENOMIC DNA]</scope>
    <source>
        <strain evidence="3 4">DJS-2-20</strain>
    </source>
</reference>
<evidence type="ECO:0000259" key="2">
    <source>
        <dbReference type="Pfam" id="PF20419"/>
    </source>
</evidence>
<name>A0ABV0G7T6_9BURK</name>
<dbReference type="Proteomes" id="UP001495147">
    <property type="component" value="Unassembled WGS sequence"/>
</dbReference>
<accession>A0ABV0G7T6</accession>